<dbReference type="RefSeq" id="WP_303594230.1">
    <property type="nucleotide sequence ID" value="NZ_JAUORK010000013.1"/>
</dbReference>
<feature type="active site" description="Proton acceptor" evidence="4">
    <location>
        <position position="361"/>
    </location>
</feature>
<dbReference type="CDD" id="cd00751">
    <property type="entry name" value="thiolase"/>
    <property type="match status" value="1"/>
</dbReference>
<dbReference type="Gene3D" id="3.40.47.10">
    <property type="match status" value="2"/>
</dbReference>
<dbReference type="AlphaFoldDB" id="A0AAP4X200"/>
<proteinExistence type="inferred from homology"/>
<evidence type="ECO:0000313" key="9">
    <source>
        <dbReference type="Proteomes" id="UP001170481"/>
    </source>
</evidence>
<dbReference type="SUPFAM" id="SSF53901">
    <property type="entry name" value="Thiolase-like"/>
    <property type="match status" value="2"/>
</dbReference>
<feature type="active site" description="Proton acceptor" evidence="4">
    <location>
        <position position="391"/>
    </location>
</feature>
<gene>
    <name evidence="8" type="ORF">Q4535_10975</name>
</gene>
<evidence type="ECO:0000256" key="3">
    <source>
        <dbReference type="ARBA" id="ARBA00023315"/>
    </source>
</evidence>
<dbReference type="InterPro" id="IPR016039">
    <property type="entry name" value="Thiolase-like"/>
</dbReference>
<evidence type="ECO:0000259" key="7">
    <source>
        <dbReference type="Pfam" id="PF02803"/>
    </source>
</evidence>
<dbReference type="InterPro" id="IPR020617">
    <property type="entry name" value="Thiolase_C"/>
</dbReference>
<sequence>MTTASRTTPSPAASADDIVILAGARTPMGGLKGSLSTLSAPQLAAVAIKAAIERAGLTPADVDEGIFGCVLPAGVKQGPARQAMRQAGVPDSIGATTINKLCGSGMKATMLAHDLIRAGTNCIMLAGGMESMSNAPHLLTQARGGYRLGHGELKDHMFFDGLEDAETGKLMGVFAQEVADARGYDRQRMDDFAIESLRRAMTATESGDIAPEIAAVTVKSRKGESVVEQDEQPFQANLDKIPTLRPAFAKDGTITAANASSISDGASALVLTRRDEAERRGLAVKARILGHSTHSQHPSEFTLAPIGAIDSLMKRLEWTTEDVDLFEINEAFAVVTLLAMDAHDIPHDKVNVFGGACAQGHPVGSTGSRIIVTLINALERRGKKRGIAALCIGGGEATAIAVELEG</sequence>
<dbReference type="Pfam" id="PF00108">
    <property type="entry name" value="Thiolase_N"/>
    <property type="match status" value="1"/>
</dbReference>
<comment type="similarity">
    <text evidence="1 5">Belongs to the thiolase-like superfamily. Thiolase family.</text>
</comment>
<evidence type="ECO:0000256" key="1">
    <source>
        <dbReference type="ARBA" id="ARBA00010982"/>
    </source>
</evidence>
<protein>
    <submittedName>
        <fullName evidence="8">Acetyl-CoA C-acyltransferase</fullName>
        <ecNumber evidence="8">2.3.1.16</ecNumber>
    </submittedName>
</protein>
<evidence type="ECO:0000313" key="8">
    <source>
        <dbReference type="EMBL" id="MDO6672638.1"/>
    </source>
</evidence>
<feature type="domain" description="Thiolase C-terminal" evidence="7">
    <location>
        <begin position="284"/>
        <end position="403"/>
    </location>
</feature>
<evidence type="ECO:0000256" key="4">
    <source>
        <dbReference type="PIRSR" id="PIRSR000429-1"/>
    </source>
</evidence>
<dbReference type="InterPro" id="IPR020610">
    <property type="entry name" value="Thiolase_AS"/>
</dbReference>
<dbReference type="InterPro" id="IPR020616">
    <property type="entry name" value="Thiolase_N"/>
</dbReference>
<evidence type="ECO:0000256" key="5">
    <source>
        <dbReference type="RuleBase" id="RU003557"/>
    </source>
</evidence>
<dbReference type="GO" id="GO:0003988">
    <property type="term" value="F:acetyl-CoA C-acyltransferase activity"/>
    <property type="evidence" value="ECO:0007669"/>
    <property type="project" value="UniProtKB-EC"/>
</dbReference>
<organism evidence="8 9">
    <name type="scientific">Cobetia amphilecti</name>
    <dbReference type="NCBI Taxonomy" id="1055104"/>
    <lineage>
        <taxon>Bacteria</taxon>
        <taxon>Pseudomonadati</taxon>
        <taxon>Pseudomonadota</taxon>
        <taxon>Gammaproteobacteria</taxon>
        <taxon>Oceanospirillales</taxon>
        <taxon>Halomonadaceae</taxon>
        <taxon>Cobetia</taxon>
    </lineage>
</organism>
<dbReference type="InterPro" id="IPR002155">
    <property type="entry name" value="Thiolase"/>
</dbReference>
<dbReference type="EC" id="2.3.1.16" evidence="8"/>
<dbReference type="PIRSF" id="PIRSF000429">
    <property type="entry name" value="Ac-CoA_Ac_transf"/>
    <property type="match status" value="1"/>
</dbReference>
<dbReference type="Proteomes" id="UP001170481">
    <property type="component" value="Unassembled WGS sequence"/>
</dbReference>
<comment type="caution">
    <text evidence="8">The sequence shown here is derived from an EMBL/GenBank/DDBJ whole genome shotgun (WGS) entry which is preliminary data.</text>
</comment>
<evidence type="ECO:0000256" key="2">
    <source>
        <dbReference type="ARBA" id="ARBA00022679"/>
    </source>
</evidence>
<dbReference type="Pfam" id="PF02803">
    <property type="entry name" value="Thiolase_C"/>
    <property type="match status" value="1"/>
</dbReference>
<keyword evidence="2 5" id="KW-0808">Transferase</keyword>
<dbReference type="PANTHER" id="PTHR18919">
    <property type="entry name" value="ACETYL-COA C-ACYLTRANSFERASE"/>
    <property type="match status" value="1"/>
</dbReference>
<accession>A0AAP4X200</accession>
<evidence type="ECO:0000259" key="6">
    <source>
        <dbReference type="Pfam" id="PF00108"/>
    </source>
</evidence>
<dbReference type="PROSITE" id="PS00099">
    <property type="entry name" value="THIOLASE_3"/>
    <property type="match status" value="1"/>
</dbReference>
<keyword evidence="3 5" id="KW-0012">Acyltransferase</keyword>
<feature type="domain" description="Thiolase N-terminal" evidence="6">
    <location>
        <begin position="18"/>
        <end position="274"/>
    </location>
</feature>
<name>A0AAP4X200_9GAMM</name>
<reference evidence="8" key="1">
    <citation type="submission" date="2023-07" db="EMBL/GenBank/DDBJ databases">
        <title>Genome content predicts the carbon catabolic preferences of heterotrophic bacteria.</title>
        <authorList>
            <person name="Gralka M."/>
        </authorList>
    </citation>
    <scope>NUCLEOTIDE SEQUENCE</scope>
    <source>
        <strain evidence="8">C2R13</strain>
    </source>
</reference>
<dbReference type="NCBIfam" id="TIGR01930">
    <property type="entry name" value="AcCoA-C-Actrans"/>
    <property type="match status" value="1"/>
</dbReference>
<dbReference type="EMBL" id="JAUORK010000013">
    <property type="protein sequence ID" value="MDO6672638.1"/>
    <property type="molecule type" value="Genomic_DNA"/>
</dbReference>
<feature type="active site" description="Acyl-thioester intermediate" evidence="4">
    <location>
        <position position="102"/>
    </location>
</feature>
<dbReference type="PANTHER" id="PTHR18919:SF164">
    <property type="entry name" value="ACETYL-COA ACETYLTRANSFERASE"/>
    <property type="match status" value="1"/>
</dbReference>